<protein>
    <submittedName>
        <fullName evidence="1">Uncharacterized protein</fullName>
    </submittedName>
</protein>
<comment type="caution">
    <text evidence="1">The sequence shown here is derived from an EMBL/GenBank/DDBJ whole genome shotgun (WGS) entry which is preliminary data.</text>
</comment>
<gene>
    <name evidence="1" type="ORF">G6F64_015644</name>
</gene>
<sequence>MRRSAASALGTPKRSLAYLTAGRGWADPSGAIAPSAHAAEVLNKVRRFIMTERQPGPVNAKEILART</sequence>
<organism evidence="1 2">
    <name type="scientific">Rhizopus oryzae</name>
    <name type="common">Mucormycosis agent</name>
    <name type="synonym">Rhizopus arrhizus var. delemar</name>
    <dbReference type="NCBI Taxonomy" id="64495"/>
    <lineage>
        <taxon>Eukaryota</taxon>
        <taxon>Fungi</taxon>
        <taxon>Fungi incertae sedis</taxon>
        <taxon>Mucoromycota</taxon>
        <taxon>Mucoromycotina</taxon>
        <taxon>Mucoromycetes</taxon>
        <taxon>Mucorales</taxon>
        <taxon>Mucorineae</taxon>
        <taxon>Rhizopodaceae</taxon>
        <taxon>Rhizopus</taxon>
    </lineage>
</organism>
<name>A0A9P6WRJ9_RHIOR</name>
<accession>A0A9P6WRJ9</accession>
<keyword evidence="2" id="KW-1185">Reference proteome</keyword>
<reference evidence="1" key="1">
    <citation type="journal article" date="2020" name="Microb. Genom.">
        <title>Genetic diversity of clinical and environmental Mucorales isolates obtained from an investigation of mucormycosis cases among solid organ transplant recipients.</title>
        <authorList>
            <person name="Nguyen M.H."/>
            <person name="Kaul D."/>
            <person name="Muto C."/>
            <person name="Cheng S.J."/>
            <person name="Richter R.A."/>
            <person name="Bruno V.M."/>
            <person name="Liu G."/>
            <person name="Beyhan S."/>
            <person name="Sundermann A.J."/>
            <person name="Mounaud S."/>
            <person name="Pasculle A.W."/>
            <person name="Nierman W.C."/>
            <person name="Driscoll E."/>
            <person name="Cumbie R."/>
            <person name="Clancy C.J."/>
            <person name="Dupont C.L."/>
        </authorList>
    </citation>
    <scope>NUCLEOTIDE SEQUENCE</scope>
    <source>
        <strain evidence="1">GL11</strain>
    </source>
</reference>
<proteinExistence type="predicted"/>
<dbReference type="AlphaFoldDB" id="A0A9P6WRJ9"/>
<evidence type="ECO:0000313" key="1">
    <source>
        <dbReference type="EMBL" id="KAG1270505.1"/>
    </source>
</evidence>
<evidence type="ECO:0000313" key="2">
    <source>
        <dbReference type="Proteomes" id="UP000716291"/>
    </source>
</evidence>
<dbReference type="Proteomes" id="UP000716291">
    <property type="component" value="Unassembled WGS sequence"/>
</dbReference>
<dbReference type="EMBL" id="JAANQT010021224">
    <property type="protein sequence ID" value="KAG1270505.1"/>
    <property type="molecule type" value="Genomic_DNA"/>
</dbReference>